<dbReference type="VEuPathDB" id="FungiDB:CPSG_01408"/>
<protein>
    <submittedName>
        <fullName evidence="1">Uncharacterized protein</fullName>
    </submittedName>
</protein>
<accession>E9CVB3</accession>
<dbReference type="AlphaFoldDB" id="E9CVB3"/>
<keyword evidence="2" id="KW-1185">Reference proteome</keyword>
<dbReference type="EMBL" id="GL636487">
    <property type="protein sequence ID" value="EFW21251.1"/>
    <property type="molecule type" value="Genomic_DNA"/>
</dbReference>
<reference evidence="2" key="2">
    <citation type="submission" date="2010-03" db="EMBL/GenBank/DDBJ databases">
        <title>The genome sequence of Coccidioides posadasii strain Silveira.</title>
        <authorList>
            <consortium name="The Broad Institute Genome Sequencing Center for Infectious Disease"/>
            <person name="Neafsey D."/>
            <person name="Orbach M."/>
            <person name="Henn M.R."/>
            <person name="Cole G.T."/>
            <person name="Galgiani J."/>
            <person name="Gardner M.J."/>
            <person name="Kirkland T.N."/>
            <person name="Taylor J.W."/>
            <person name="Young S.K."/>
            <person name="Zeng Q."/>
            <person name="Koehrsen M."/>
            <person name="Alvarado L."/>
            <person name="Berlin A."/>
            <person name="Borenstein D."/>
            <person name="Chapman S.B."/>
            <person name="Chen Z."/>
            <person name="Engels R."/>
            <person name="Freedman E."/>
            <person name="Gellesch M."/>
            <person name="Goldberg J."/>
            <person name="Griggs A."/>
            <person name="Gujja S."/>
            <person name="Heilman E."/>
            <person name="Heiman D."/>
            <person name="Howarth C."/>
            <person name="Jen D."/>
            <person name="Larson L."/>
            <person name="Mehta T."/>
            <person name="Neiman D."/>
            <person name="Park D."/>
            <person name="Pearson M."/>
            <person name="Richards J."/>
            <person name="Roberts A."/>
            <person name="Saif S."/>
            <person name="Shea T."/>
            <person name="Shenoy N."/>
            <person name="Sisk P."/>
            <person name="Stolte C."/>
            <person name="Sykes S."/>
            <person name="Walk T."/>
            <person name="White J."/>
            <person name="Yandava C."/>
            <person name="Haas B."/>
            <person name="Nusbaum C."/>
            <person name="Birren B."/>
        </authorList>
    </citation>
    <scope>NUCLEOTIDE SEQUENCE [LARGE SCALE GENOMIC DNA]</scope>
    <source>
        <strain evidence="2">RMSCC 757 / Silveira</strain>
    </source>
</reference>
<organism evidence="2">
    <name type="scientific">Coccidioides posadasii (strain RMSCC 757 / Silveira)</name>
    <name type="common">Valley fever fungus</name>
    <dbReference type="NCBI Taxonomy" id="443226"/>
    <lineage>
        <taxon>Eukaryota</taxon>
        <taxon>Fungi</taxon>
        <taxon>Dikarya</taxon>
        <taxon>Ascomycota</taxon>
        <taxon>Pezizomycotina</taxon>
        <taxon>Eurotiomycetes</taxon>
        <taxon>Eurotiomycetidae</taxon>
        <taxon>Onygenales</taxon>
        <taxon>Onygenaceae</taxon>
        <taxon>Coccidioides</taxon>
    </lineage>
</organism>
<name>E9CVB3_COCPS</name>
<gene>
    <name evidence="1" type="ORF">CPSG_01408</name>
</gene>
<dbReference type="Proteomes" id="UP000002497">
    <property type="component" value="Unassembled WGS sequence"/>
</dbReference>
<proteinExistence type="predicted"/>
<dbReference type="HOGENOM" id="CLU_1618855_0_0_1"/>
<reference evidence="2" key="1">
    <citation type="journal article" date="2010" name="Genome Res.">
        <title>Population genomic sequencing of Coccidioides fungi reveals recent hybridization and transposon control.</title>
        <authorList>
            <person name="Neafsey D.E."/>
            <person name="Barker B.M."/>
            <person name="Sharpton T.J."/>
            <person name="Stajich J.E."/>
            <person name="Park D.J."/>
            <person name="Whiston E."/>
            <person name="Hung C.-Y."/>
            <person name="McMahan C."/>
            <person name="White J."/>
            <person name="Sykes S."/>
            <person name="Heiman D."/>
            <person name="Young S."/>
            <person name="Zeng Q."/>
            <person name="Abouelleil A."/>
            <person name="Aftuck L."/>
            <person name="Bessette D."/>
            <person name="Brown A."/>
            <person name="FitzGerald M."/>
            <person name="Lui A."/>
            <person name="Macdonald J.P."/>
            <person name="Priest M."/>
            <person name="Orbach M.J."/>
            <person name="Galgiani J.N."/>
            <person name="Kirkland T.N."/>
            <person name="Cole G.T."/>
            <person name="Birren B.W."/>
            <person name="Henn M.R."/>
            <person name="Taylor J.W."/>
            <person name="Rounsley S.D."/>
        </authorList>
    </citation>
    <scope>NUCLEOTIDE SEQUENCE [LARGE SCALE GENOMIC DNA]</scope>
    <source>
        <strain evidence="2">RMSCC 757 / Silveira</strain>
    </source>
</reference>
<evidence type="ECO:0000313" key="1">
    <source>
        <dbReference type="EMBL" id="EFW21251.1"/>
    </source>
</evidence>
<evidence type="ECO:0000313" key="2">
    <source>
        <dbReference type="Proteomes" id="UP000002497"/>
    </source>
</evidence>
<sequence>MTCGVLASITTAAIYRDSFAPVSREGVSHALRNLASLISYLSGSIILRFVAACKKIQGEQNKSTYIHTYIHIGLLCCTSHYFFLVCRLGYVRVCLAHKIHPGSVYSRVTPIKANQTVVHDAGGKVSHWTGVLRSLNPSSPRAPILLEQKGRKVYSVCSIPLELV</sequence>